<dbReference type="InterPro" id="IPR036179">
    <property type="entry name" value="Ig-like_dom_sf"/>
</dbReference>
<dbReference type="OrthoDB" id="8680608at2759"/>
<name>A0A3P6SZV7_DIBLA</name>
<dbReference type="InterPro" id="IPR013783">
    <property type="entry name" value="Ig-like_fold"/>
</dbReference>
<organism evidence="2 3">
    <name type="scientific">Dibothriocephalus latus</name>
    <name type="common">Fish tapeworm</name>
    <name type="synonym">Diphyllobothrium latum</name>
    <dbReference type="NCBI Taxonomy" id="60516"/>
    <lineage>
        <taxon>Eukaryota</taxon>
        <taxon>Metazoa</taxon>
        <taxon>Spiralia</taxon>
        <taxon>Lophotrochozoa</taxon>
        <taxon>Platyhelminthes</taxon>
        <taxon>Cestoda</taxon>
        <taxon>Eucestoda</taxon>
        <taxon>Diphyllobothriidea</taxon>
        <taxon>Diphyllobothriidae</taxon>
        <taxon>Dibothriocephalus</taxon>
    </lineage>
</organism>
<evidence type="ECO:0000259" key="1">
    <source>
        <dbReference type="PROSITE" id="PS50835"/>
    </source>
</evidence>
<dbReference type="PROSITE" id="PS50835">
    <property type="entry name" value="IG_LIKE"/>
    <property type="match status" value="1"/>
</dbReference>
<sequence length="206" mass="22964">MKWTNEMILSLTLEVIRQPRIIDVDLMSTECSLGGYAQLVCVVLANGKPNISIDFSSTAGQTTQPIGAEESMLGGDRGDWRQLTESYSLRIYRSELDTERPMLHRLTINIRGAQREHHGAYRCRVTNAAGQAQYVGEIRVRSEPQLTIHPVQSTYFLGRRPLIISCLVSGYPLAVANPAAVEIESKVAPEWAVNHETTTLKGWDPK</sequence>
<dbReference type="AlphaFoldDB" id="A0A3P6SZV7"/>
<feature type="domain" description="Ig-like" evidence="1">
    <location>
        <begin position="19"/>
        <end position="139"/>
    </location>
</feature>
<dbReference type="InterPro" id="IPR007110">
    <property type="entry name" value="Ig-like_dom"/>
</dbReference>
<dbReference type="Gene3D" id="2.60.40.10">
    <property type="entry name" value="Immunoglobulins"/>
    <property type="match status" value="1"/>
</dbReference>
<keyword evidence="3" id="KW-1185">Reference proteome</keyword>
<protein>
    <recommendedName>
        <fullName evidence="1">Ig-like domain-containing protein</fullName>
    </recommendedName>
</protein>
<evidence type="ECO:0000313" key="2">
    <source>
        <dbReference type="EMBL" id="VDK80926.1"/>
    </source>
</evidence>
<proteinExistence type="predicted"/>
<accession>A0A3P6SZV7</accession>
<gene>
    <name evidence="2" type="ORF">DILT_LOCUS3164</name>
</gene>
<evidence type="ECO:0000313" key="3">
    <source>
        <dbReference type="Proteomes" id="UP000281553"/>
    </source>
</evidence>
<dbReference type="EMBL" id="UYRU01043237">
    <property type="protein sequence ID" value="VDK80926.1"/>
    <property type="molecule type" value="Genomic_DNA"/>
</dbReference>
<reference evidence="2 3" key="1">
    <citation type="submission" date="2018-11" db="EMBL/GenBank/DDBJ databases">
        <authorList>
            <consortium name="Pathogen Informatics"/>
        </authorList>
    </citation>
    <scope>NUCLEOTIDE SEQUENCE [LARGE SCALE GENOMIC DNA]</scope>
</reference>
<dbReference type="SUPFAM" id="SSF48726">
    <property type="entry name" value="Immunoglobulin"/>
    <property type="match status" value="1"/>
</dbReference>
<dbReference type="Proteomes" id="UP000281553">
    <property type="component" value="Unassembled WGS sequence"/>
</dbReference>